<dbReference type="RefSeq" id="WP_147048243.1">
    <property type="nucleotide sequence ID" value="NZ_BJZV01000023.1"/>
</dbReference>
<dbReference type="OrthoDB" id="7678146at2"/>
<accession>A0A512JPP3</accession>
<evidence type="ECO:0008006" key="3">
    <source>
        <dbReference type="Google" id="ProtNLM"/>
    </source>
</evidence>
<proteinExistence type="predicted"/>
<comment type="caution">
    <text evidence="1">The sequence shown here is derived from an EMBL/GenBank/DDBJ whole genome shotgun (WGS) entry which is preliminary data.</text>
</comment>
<protein>
    <recommendedName>
        <fullName evidence="3">Tail protein</fullName>
    </recommendedName>
</protein>
<organism evidence="1 2">
    <name type="scientific">Methylobacterium gnaphalii</name>
    <dbReference type="NCBI Taxonomy" id="1010610"/>
    <lineage>
        <taxon>Bacteria</taxon>
        <taxon>Pseudomonadati</taxon>
        <taxon>Pseudomonadota</taxon>
        <taxon>Alphaproteobacteria</taxon>
        <taxon>Hyphomicrobiales</taxon>
        <taxon>Methylobacteriaceae</taxon>
        <taxon>Methylobacterium</taxon>
    </lineage>
</organism>
<evidence type="ECO:0000313" key="1">
    <source>
        <dbReference type="EMBL" id="GEP11833.1"/>
    </source>
</evidence>
<sequence length="143" mass="15339">MLWQIGSLTLDTFTLPSDDVEEEVSADFAKHPLIATRKDYEFAGPGDDPLEISGKILPFHVGGLAEFELAKALCTSGEPQFVMRGDGQVFGWHQIMSVRGRHKSIGPSGVGFEVECTIRLERCGEAGSDAGAGLIDTIIGLFG</sequence>
<keyword evidence="2" id="KW-1185">Reference proteome</keyword>
<name>A0A512JPP3_9HYPH</name>
<gene>
    <name evidence="1" type="ORF">MGN01_36780</name>
</gene>
<dbReference type="EMBL" id="BJZV01000023">
    <property type="protein sequence ID" value="GEP11833.1"/>
    <property type="molecule type" value="Genomic_DNA"/>
</dbReference>
<evidence type="ECO:0000313" key="2">
    <source>
        <dbReference type="Proteomes" id="UP000321750"/>
    </source>
</evidence>
<dbReference type="InterPro" id="IPR009734">
    <property type="entry name" value="Myoviridae_GpU"/>
</dbReference>
<dbReference type="Pfam" id="PF06995">
    <property type="entry name" value="Phage_P2_GpU"/>
    <property type="match status" value="1"/>
</dbReference>
<dbReference type="AlphaFoldDB" id="A0A512JPP3"/>
<dbReference type="Proteomes" id="UP000321750">
    <property type="component" value="Unassembled WGS sequence"/>
</dbReference>
<reference evidence="1 2" key="1">
    <citation type="submission" date="2019-07" db="EMBL/GenBank/DDBJ databases">
        <title>Whole genome shotgun sequence of Methylobacterium gnaphalii NBRC 107716.</title>
        <authorList>
            <person name="Hosoyama A."/>
            <person name="Uohara A."/>
            <person name="Ohji S."/>
            <person name="Ichikawa N."/>
        </authorList>
    </citation>
    <scope>NUCLEOTIDE SEQUENCE [LARGE SCALE GENOMIC DNA]</scope>
    <source>
        <strain evidence="1 2">NBRC 107716</strain>
    </source>
</reference>